<sequence>MISSLDSLAPQSNIFIDTNIFLYGALDYTKYRATCRAFLQNIESGTYFAATSALVLNEIIHKLILAETTKTYHLRSESEARKLIEDKSETISSLARVWKTYAVIRAYPLVIHSIDKATMDMATDLSSRYGLFISDASHLAVMKMNGISNIATNDNDFQLAEDISIYKP</sequence>
<dbReference type="InterPro" id="IPR002716">
    <property type="entry name" value="PIN_dom"/>
</dbReference>
<dbReference type="RefSeq" id="WP_013719230.1">
    <property type="nucleotide sequence ID" value="NC_015416.1"/>
</dbReference>
<gene>
    <name evidence="2" type="ordered locus">MCON_1539</name>
</gene>
<dbReference type="Proteomes" id="UP000007807">
    <property type="component" value="Chromosome"/>
</dbReference>
<dbReference type="STRING" id="990316.MCON_1539"/>
<proteinExistence type="predicted"/>
<evidence type="ECO:0000259" key="1">
    <source>
        <dbReference type="SMART" id="SM00670"/>
    </source>
</evidence>
<dbReference type="SMART" id="SM00670">
    <property type="entry name" value="PINc"/>
    <property type="match status" value="1"/>
</dbReference>
<keyword evidence="3" id="KW-1185">Reference proteome</keyword>
<reference evidence="2 3" key="1">
    <citation type="journal article" date="2011" name="J. Bacteriol.">
        <title>Complete genome sequence of Methanosaeta concilii, a specialist in aceticlastic methanogenesis.</title>
        <authorList>
            <person name="Barber R.D."/>
            <person name="Zhang L."/>
            <person name="Harnack M."/>
            <person name="Olson M.V."/>
            <person name="Kaul R."/>
            <person name="Ingram-Smith C."/>
            <person name="Smith K.S."/>
        </authorList>
    </citation>
    <scope>NUCLEOTIDE SEQUENCE [LARGE SCALE GENOMIC DNA]</scope>
    <source>
        <strain evidence="3">ATCC 5969 / DSM 3671 / JCM 10134 / NBRC 103675 / OCM 69 / GP-6</strain>
    </source>
</reference>
<accession>F4BTI0</accession>
<evidence type="ECO:0000313" key="3">
    <source>
        <dbReference type="Proteomes" id="UP000007807"/>
    </source>
</evidence>
<evidence type="ECO:0000313" key="2">
    <source>
        <dbReference type="EMBL" id="AEB68185.1"/>
    </source>
</evidence>
<dbReference type="InParanoid" id="F4BTI0"/>
<feature type="domain" description="PIN" evidence="1">
    <location>
        <begin position="12"/>
        <end position="159"/>
    </location>
</feature>
<dbReference type="InterPro" id="IPR029060">
    <property type="entry name" value="PIN-like_dom_sf"/>
</dbReference>
<dbReference type="SUPFAM" id="SSF88723">
    <property type="entry name" value="PIN domain-like"/>
    <property type="match status" value="1"/>
</dbReference>
<dbReference type="PANTHER" id="PTHR38826:SF5">
    <property type="entry name" value="RIBONUCLEASE VAPC13"/>
    <property type="match status" value="1"/>
</dbReference>
<dbReference type="Gene3D" id="3.40.50.1010">
    <property type="entry name" value="5'-nuclease"/>
    <property type="match status" value="1"/>
</dbReference>
<dbReference type="Pfam" id="PF01850">
    <property type="entry name" value="PIN"/>
    <property type="match status" value="1"/>
</dbReference>
<name>F4BTI0_METSG</name>
<dbReference type="InterPro" id="IPR052106">
    <property type="entry name" value="PINc/VapC_TA"/>
</dbReference>
<dbReference type="OrthoDB" id="145385at2157"/>
<organism evidence="2 3">
    <name type="scientific">Methanothrix soehngenii (strain ATCC 5969 / DSM 3671 / JCM 10134 / NBRC 103675 / OCM 69 / GP-6)</name>
    <name type="common">Methanosaeta concilii</name>
    <dbReference type="NCBI Taxonomy" id="990316"/>
    <lineage>
        <taxon>Archaea</taxon>
        <taxon>Methanobacteriati</taxon>
        <taxon>Methanobacteriota</taxon>
        <taxon>Stenosarchaea group</taxon>
        <taxon>Methanomicrobia</taxon>
        <taxon>Methanotrichales</taxon>
        <taxon>Methanotrichaceae</taxon>
        <taxon>Methanothrix</taxon>
    </lineage>
</organism>
<dbReference type="AlphaFoldDB" id="F4BTI0"/>
<dbReference type="EMBL" id="CP002565">
    <property type="protein sequence ID" value="AEB68185.1"/>
    <property type="molecule type" value="Genomic_DNA"/>
</dbReference>
<protein>
    <submittedName>
        <fullName evidence="2">PIN domain protein, putative</fullName>
    </submittedName>
</protein>
<dbReference type="HOGENOM" id="CLU_134210_0_0_2"/>
<dbReference type="PANTHER" id="PTHR38826">
    <property type="entry name" value="RIBONUCLEASE VAPC13"/>
    <property type="match status" value="1"/>
</dbReference>
<dbReference type="GeneID" id="10461116"/>
<dbReference type="KEGG" id="mcj:MCON_1539"/>